<keyword evidence="3" id="KW-1185">Reference proteome</keyword>
<sequence>MRYSESSDENAHSDATTTDDESPKLLCEFLPKGTGKCFWKSDGSPTEFTQQFFRRMSLASTKSTETESPVADSSSEQPEVTYRSRSLVQFRKPVPFASVSKYKLPVYVANKIEKYNEYIDDYMPDANCNTIHIISDDDMISYKDLCTLKYFMSAYGNLKAKEKEEAADIRYLEQTAMVQPWHYKEEERIPKYETMHYEYPDYEVSDEDGYYLVRLI</sequence>
<dbReference type="EMBL" id="JAKKPZ010000053">
    <property type="protein sequence ID" value="KAI1705785.1"/>
    <property type="molecule type" value="Genomic_DNA"/>
</dbReference>
<protein>
    <submittedName>
        <fullName evidence="2">Uncharacterized protein</fullName>
    </submittedName>
</protein>
<evidence type="ECO:0000313" key="2">
    <source>
        <dbReference type="EMBL" id="KAI1705785.1"/>
    </source>
</evidence>
<accession>A0AAD4MWP5</accession>
<feature type="region of interest" description="Disordered" evidence="1">
    <location>
        <begin position="1"/>
        <end position="24"/>
    </location>
</feature>
<evidence type="ECO:0000313" key="3">
    <source>
        <dbReference type="Proteomes" id="UP001201812"/>
    </source>
</evidence>
<proteinExistence type="predicted"/>
<name>A0AAD4MWP5_9BILA</name>
<comment type="caution">
    <text evidence="2">The sequence shown here is derived from an EMBL/GenBank/DDBJ whole genome shotgun (WGS) entry which is preliminary data.</text>
</comment>
<evidence type="ECO:0000256" key="1">
    <source>
        <dbReference type="SAM" id="MobiDB-lite"/>
    </source>
</evidence>
<reference evidence="2" key="1">
    <citation type="submission" date="2022-01" db="EMBL/GenBank/DDBJ databases">
        <title>Genome Sequence Resource for Two Populations of Ditylenchus destructor, the Migratory Endoparasitic Phytonematode.</title>
        <authorList>
            <person name="Zhang H."/>
            <person name="Lin R."/>
            <person name="Xie B."/>
        </authorList>
    </citation>
    <scope>NUCLEOTIDE SEQUENCE</scope>
    <source>
        <strain evidence="2">BazhouSP</strain>
    </source>
</reference>
<dbReference type="Proteomes" id="UP001201812">
    <property type="component" value="Unassembled WGS sequence"/>
</dbReference>
<gene>
    <name evidence="2" type="ORF">DdX_13397</name>
</gene>
<organism evidence="2 3">
    <name type="scientific">Ditylenchus destructor</name>
    <dbReference type="NCBI Taxonomy" id="166010"/>
    <lineage>
        <taxon>Eukaryota</taxon>
        <taxon>Metazoa</taxon>
        <taxon>Ecdysozoa</taxon>
        <taxon>Nematoda</taxon>
        <taxon>Chromadorea</taxon>
        <taxon>Rhabditida</taxon>
        <taxon>Tylenchina</taxon>
        <taxon>Tylenchomorpha</taxon>
        <taxon>Sphaerularioidea</taxon>
        <taxon>Anguinidae</taxon>
        <taxon>Anguininae</taxon>
        <taxon>Ditylenchus</taxon>
    </lineage>
</organism>
<dbReference type="AlphaFoldDB" id="A0AAD4MWP5"/>